<dbReference type="GO" id="GO:0006123">
    <property type="term" value="P:mitochondrial electron transport, cytochrome c to oxygen"/>
    <property type="evidence" value="ECO:0007669"/>
    <property type="project" value="TreeGrafter"/>
</dbReference>
<accession>A0A1Y2I5T2</accession>
<dbReference type="PANTHER" id="PTHR11504">
    <property type="entry name" value="CYTOCHROME C OXIDASE POLYPEPTIDE VIA"/>
    <property type="match status" value="1"/>
</dbReference>
<evidence type="ECO:0000313" key="8">
    <source>
        <dbReference type="Proteomes" id="UP000193411"/>
    </source>
</evidence>
<name>A0A1Y2I5T2_9FUNG</name>
<dbReference type="Gene3D" id="4.10.95.10">
    <property type="entry name" value="Cytochrome c oxidase, subunit VIa"/>
    <property type="match status" value="1"/>
</dbReference>
<dbReference type="InterPro" id="IPR036418">
    <property type="entry name" value="Cyt_c_oxidase_su6a_sf"/>
</dbReference>
<evidence type="ECO:0000256" key="2">
    <source>
        <dbReference type="ARBA" id="ARBA00022792"/>
    </source>
</evidence>
<dbReference type="PANTHER" id="PTHR11504:SF0">
    <property type="entry name" value="CYTOCHROME C OXIDASE SUBUNIT"/>
    <property type="match status" value="1"/>
</dbReference>
<dbReference type="Pfam" id="PF02046">
    <property type="entry name" value="COX6A"/>
    <property type="match status" value="1"/>
</dbReference>
<protein>
    <submittedName>
        <fullName evidence="7">Cytochrome c oxidase, subunit VIa</fullName>
    </submittedName>
</protein>
<gene>
    <name evidence="7" type="ORF">BCR44DRAFT_1494939</name>
</gene>
<evidence type="ECO:0000313" key="7">
    <source>
        <dbReference type="EMBL" id="ORZ41433.1"/>
    </source>
</evidence>
<organism evidence="7 8">
    <name type="scientific">Catenaria anguillulae PL171</name>
    <dbReference type="NCBI Taxonomy" id="765915"/>
    <lineage>
        <taxon>Eukaryota</taxon>
        <taxon>Fungi</taxon>
        <taxon>Fungi incertae sedis</taxon>
        <taxon>Blastocladiomycota</taxon>
        <taxon>Blastocladiomycetes</taxon>
        <taxon>Blastocladiales</taxon>
        <taxon>Catenariaceae</taxon>
        <taxon>Catenaria</taxon>
    </lineage>
</organism>
<dbReference type="GO" id="GO:0005743">
    <property type="term" value="C:mitochondrial inner membrane"/>
    <property type="evidence" value="ECO:0007669"/>
    <property type="project" value="UniProtKB-SubCell"/>
</dbReference>
<comment type="caution">
    <text evidence="7">The sequence shown here is derived from an EMBL/GenBank/DDBJ whole genome shotgun (WGS) entry which is preliminary data.</text>
</comment>
<keyword evidence="4" id="KW-0496">Mitochondrion</keyword>
<evidence type="ECO:0000256" key="1">
    <source>
        <dbReference type="ARBA" id="ARBA00004273"/>
    </source>
</evidence>
<sequence length="117" mass="13213">MFAARLAPAARRFATVAEPKISEAGKKMLQADAVHAQASEKTASLWIKLTWFVGLPALALSTVNAYLLFKEHQEHLEHRELKFEGYPYMHIRAKRLFLGRGTKTAFHNPKVNAVPEE</sequence>
<comment type="subcellular location">
    <subcellularLocation>
        <location evidence="1">Mitochondrion inner membrane</location>
    </subcellularLocation>
</comment>
<dbReference type="Proteomes" id="UP000193411">
    <property type="component" value="Unassembled WGS sequence"/>
</dbReference>
<keyword evidence="8" id="KW-1185">Reference proteome</keyword>
<keyword evidence="2" id="KW-0999">Mitochondrion inner membrane</keyword>
<dbReference type="AlphaFoldDB" id="A0A1Y2I5T2"/>
<dbReference type="STRING" id="765915.A0A1Y2I5T2"/>
<evidence type="ECO:0000256" key="6">
    <source>
        <dbReference type="RuleBase" id="RU004396"/>
    </source>
</evidence>
<evidence type="ECO:0000256" key="3">
    <source>
        <dbReference type="ARBA" id="ARBA00022946"/>
    </source>
</evidence>
<dbReference type="OrthoDB" id="5947505at2759"/>
<dbReference type="InterPro" id="IPR001349">
    <property type="entry name" value="Cyt_c_oxidase_su6a"/>
</dbReference>
<dbReference type="SUPFAM" id="SSF81411">
    <property type="entry name" value="Mitochondrial cytochrome c oxidase subunit VIa"/>
    <property type="match status" value="1"/>
</dbReference>
<evidence type="ECO:0000256" key="4">
    <source>
        <dbReference type="ARBA" id="ARBA00023128"/>
    </source>
</evidence>
<dbReference type="EMBL" id="MCFL01000001">
    <property type="protein sequence ID" value="ORZ41433.1"/>
    <property type="molecule type" value="Genomic_DNA"/>
</dbReference>
<proteinExistence type="inferred from homology"/>
<comment type="similarity">
    <text evidence="6">Belongs to the cytochrome c oxidase subunit 6A family.</text>
</comment>
<keyword evidence="5" id="KW-0472">Membrane</keyword>
<reference evidence="7 8" key="1">
    <citation type="submission" date="2016-07" db="EMBL/GenBank/DDBJ databases">
        <title>Pervasive Adenine N6-methylation of Active Genes in Fungi.</title>
        <authorList>
            <consortium name="DOE Joint Genome Institute"/>
            <person name="Mondo S.J."/>
            <person name="Dannebaum R.O."/>
            <person name="Kuo R.C."/>
            <person name="Labutti K."/>
            <person name="Haridas S."/>
            <person name="Kuo A."/>
            <person name="Salamov A."/>
            <person name="Ahrendt S.R."/>
            <person name="Lipzen A."/>
            <person name="Sullivan W."/>
            <person name="Andreopoulos W.B."/>
            <person name="Clum A."/>
            <person name="Lindquist E."/>
            <person name="Daum C."/>
            <person name="Ramamoorthy G.K."/>
            <person name="Gryganskyi A."/>
            <person name="Culley D."/>
            <person name="Magnuson J.K."/>
            <person name="James T.Y."/>
            <person name="O'Malley M.A."/>
            <person name="Stajich J.E."/>
            <person name="Spatafora J.W."/>
            <person name="Visel A."/>
            <person name="Grigoriev I.V."/>
        </authorList>
    </citation>
    <scope>NUCLEOTIDE SEQUENCE [LARGE SCALE GENOMIC DNA]</scope>
    <source>
        <strain evidence="7 8">PL171</strain>
    </source>
</reference>
<dbReference type="PIRSF" id="PIRSF000277">
    <property type="entry name" value="COX6A1"/>
    <property type="match status" value="1"/>
</dbReference>
<keyword evidence="3" id="KW-0809">Transit peptide</keyword>
<evidence type="ECO:0000256" key="5">
    <source>
        <dbReference type="ARBA" id="ARBA00023136"/>
    </source>
</evidence>
<dbReference type="GO" id="GO:0030234">
    <property type="term" value="F:enzyme regulator activity"/>
    <property type="evidence" value="ECO:0007669"/>
    <property type="project" value="TreeGrafter"/>
</dbReference>